<feature type="transmembrane region" description="Helical" evidence="8">
    <location>
        <begin position="14"/>
        <end position="36"/>
    </location>
</feature>
<evidence type="ECO:0000256" key="6">
    <source>
        <dbReference type="ARBA" id="ARBA00023004"/>
    </source>
</evidence>
<evidence type="ECO:0000256" key="3">
    <source>
        <dbReference type="ARBA" id="ARBA00022617"/>
    </source>
</evidence>
<keyword evidence="8" id="KW-1003">Cell membrane</keyword>
<dbReference type="EMBL" id="AAOE01000034">
    <property type="protein sequence ID" value="EAR07688.1"/>
    <property type="molecule type" value="Genomic_DNA"/>
</dbReference>
<protein>
    <recommendedName>
        <fullName evidence="8">Protein-methionine-sulfoxide reductase heme-binding subunit MsrQ</fullName>
    </recommendedName>
    <alternativeName>
        <fullName evidence="8">Flavocytochrome MsrQ</fullName>
    </alternativeName>
</protein>
<dbReference type="GO" id="GO:0016679">
    <property type="term" value="F:oxidoreductase activity, acting on diphenols and related substances as donors"/>
    <property type="evidence" value="ECO:0007669"/>
    <property type="project" value="TreeGrafter"/>
</dbReference>
<evidence type="ECO:0000259" key="9">
    <source>
        <dbReference type="Pfam" id="PF01794"/>
    </source>
</evidence>
<comment type="cofactor">
    <cofactor evidence="8">
        <name>FMN</name>
        <dbReference type="ChEBI" id="CHEBI:58210"/>
    </cofactor>
    <text evidence="8">Binds 1 FMN per subunit.</text>
</comment>
<comment type="cofactor">
    <cofactor evidence="8">
        <name>heme b</name>
        <dbReference type="ChEBI" id="CHEBI:60344"/>
    </cofactor>
    <text evidence="8">Binds 1 heme b (iron(II)-protoporphyrin IX) group per subunit.</text>
</comment>
<evidence type="ECO:0000256" key="5">
    <source>
        <dbReference type="ARBA" id="ARBA00022989"/>
    </source>
</evidence>
<dbReference type="InterPro" id="IPR022837">
    <property type="entry name" value="MsrQ-like"/>
</dbReference>
<comment type="subcellular location">
    <subcellularLocation>
        <location evidence="8">Cell membrane</location>
        <topology evidence="8">Multi-pass membrane protein</topology>
    </subcellularLocation>
    <subcellularLocation>
        <location evidence="1">Membrane</location>
        <topology evidence="1">Multi-pass membrane protein</topology>
    </subcellularLocation>
</comment>
<dbReference type="GO" id="GO:0046872">
    <property type="term" value="F:metal ion binding"/>
    <property type="evidence" value="ECO:0007669"/>
    <property type="project" value="UniProtKB-KW"/>
</dbReference>
<comment type="similarity">
    <text evidence="8">Belongs to the MsrQ family.</text>
</comment>
<comment type="subunit">
    <text evidence="8">Heterodimer of a catalytic subunit (MsrP) and a heme-binding subunit (MsrQ).</text>
</comment>
<dbReference type="PANTHER" id="PTHR36964:SF1">
    <property type="entry name" value="PROTEIN-METHIONINE-SULFOXIDE REDUCTASE HEME-BINDING SUBUNIT MSRQ"/>
    <property type="match status" value="1"/>
</dbReference>
<evidence type="ECO:0000313" key="10">
    <source>
        <dbReference type="EMBL" id="EAR07688.1"/>
    </source>
</evidence>
<evidence type="ECO:0000256" key="2">
    <source>
        <dbReference type="ARBA" id="ARBA00022448"/>
    </source>
</evidence>
<dbReference type="RefSeq" id="WP_008044087.1">
    <property type="nucleotide sequence ID" value="NZ_CH724151.1"/>
</dbReference>
<organism evidence="10 11">
    <name type="scientific">Reinekea blandensis MED297</name>
    <dbReference type="NCBI Taxonomy" id="314283"/>
    <lineage>
        <taxon>Bacteria</taxon>
        <taxon>Pseudomonadati</taxon>
        <taxon>Pseudomonadota</taxon>
        <taxon>Gammaproteobacteria</taxon>
        <taxon>Oceanospirillales</taxon>
        <taxon>Saccharospirillaceae</taxon>
        <taxon>Reinekea</taxon>
    </lineage>
</organism>
<keyword evidence="3 8" id="KW-0349">Heme</keyword>
<dbReference type="AlphaFoldDB" id="A4BJI4"/>
<dbReference type="GO" id="GO:0030091">
    <property type="term" value="P:protein repair"/>
    <property type="evidence" value="ECO:0007669"/>
    <property type="project" value="UniProtKB-UniRule"/>
</dbReference>
<name>A4BJI4_9GAMM</name>
<keyword evidence="8" id="KW-0249">Electron transport</keyword>
<sequence length="205" mass="24030">MMVIGNPRFMRSRWAWWALFLLSAMPSLWLLSLYFFNPRALGIDATERLLQESGEWALRLLLITLACSPLKRIGIKWPLRYRRMFGLFAFYYATLHLSTYLFGWIELDMATFIDDLTKRPFIYLGMMTWIILLVLAATSPKWVVKALKQRWVILHKAVYLAIGLAWVHLWMQSRASAADALLYLAIIVVLLGERLLRSRWFKIAS</sequence>
<dbReference type="HOGENOM" id="CLU_080662_2_0_6"/>
<accession>A4BJI4</accession>
<dbReference type="STRING" id="314283.MED297_18106"/>
<comment type="function">
    <text evidence="8">Part of the MsrPQ system that repairs oxidized periplasmic proteins containing methionine sulfoxide residues (Met-O), using respiratory chain electrons. Thus protects these proteins from oxidative-stress damage caused by reactive species of oxygen and chlorine generated by the host defense mechanisms. MsrPQ is essential for the maintenance of envelope integrity under bleach stress, rescuing a wide series of structurally unrelated periplasmic proteins from methionine oxidation. MsrQ provides electrons for reduction to the reductase catalytic subunit MsrP, using the quinone pool of the respiratory chain.</text>
</comment>
<keyword evidence="4 8" id="KW-0812">Transmembrane</keyword>
<keyword evidence="6 8" id="KW-0408">Iron</keyword>
<dbReference type="Pfam" id="PF01794">
    <property type="entry name" value="Ferric_reduct"/>
    <property type="match status" value="1"/>
</dbReference>
<keyword evidence="2 8" id="KW-0813">Transport</keyword>
<feature type="transmembrane region" description="Helical" evidence="8">
    <location>
        <begin position="177"/>
        <end position="196"/>
    </location>
</feature>
<evidence type="ECO:0000256" key="8">
    <source>
        <dbReference type="HAMAP-Rule" id="MF_01207"/>
    </source>
</evidence>
<keyword evidence="8" id="KW-0285">Flavoprotein</keyword>
<comment type="caution">
    <text evidence="10">The sequence shown here is derived from an EMBL/GenBank/DDBJ whole genome shotgun (WGS) entry which is preliminary data.</text>
</comment>
<feature type="transmembrane region" description="Helical" evidence="8">
    <location>
        <begin position="120"/>
        <end position="139"/>
    </location>
</feature>
<keyword evidence="8" id="KW-0479">Metal-binding</keyword>
<evidence type="ECO:0000256" key="7">
    <source>
        <dbReference type="ARBA" id="ARBA00023136"/>
    </source>
</evidence>
<keyword evidence="11" id="KW-1185">Reference proteome</keyword>
<gene>
    <name evidence="8" type="primary">msrQ</name>
    <name evidence="10" type="ORF">MED297_18106</name>
</gene>
<dbReference type="InterPro" id="IPR013130">
    <property type="entry name" value="Fe3_Rdtase_TM_dom"/>
</dbReference>
<feature type="domain" description="Ferric oxidoreductase" evidence="9">
    <location>
        <begin position="54"/>
        <end position="164"/>
    </location>
</feature>
<dbReference type="PANTHER" id="PTHR36964">
    <property type="entry name" value="PROTEIN-METHIONINE-SULFOXIDE REDUCTASE HEME-BINDING SUBUNIT MSRQ"/>
    <property type="match status" value="1"/>
</dbReference>
<dbReference type="GO" id="GO:0009055">
    <property type="term" value="F:electron transfer activity"/>
    <property type="evidence" value="ECO:0007669"/>
    <property type="project" value="UniProtKB-UniRule"/>
</dbReference>
<feature type="transmembrane region" description="Helical" evidence="8">
    <location>
        <begin position="85"/>
        <end position="105"/>
    </location>
</feature>
<evidence type="ECO:0000313" key="11">
    <source>
        <dbReference type="Proteomes" id="UP000005953"/>
    </source>
</evidence>
<dbReference type="GO" id="GO:0020037">
    <property type="term" value="F:heme binding"/>
    <property type="evidence" value="ECO:0007669"/>
    <property type="project" value="UniProtKB-UniRule"/>
</dbReference>
<dbReference type="Proteomes" id="UP000005953">
    <property type="component" value="Unassembled WGS sequence"/>
</dbReference>
<keyword evidence="7 8" id="KW-0472">Membrane</keyword>
<dbReference type="GO" id="GO:0005886">
    <property type="term" value="C:plasma membrane"/>
    <property type="evidence" value="ECO:0007669"/>
    <property type="project" value="UniProtKB-SubCell"/>
</dbReference>
<reference evidence="10 11" key="1">
    <citation type="submission" date="2006-02" db="EMBL/GenBank/DDBJ databases">
        <authorList>
            <person name="Pinhassi J."/>
            <person name="Pedros-Alio C."/>
            <person name="Ferriera S."/>
            <person name="Johnson J."/>
            <person name="Kravitz S."/>
            <person name="Halpern A."/>
            <person name="Remington K."/>
            <person name="Beeson K."/>
            <person name="Tran B."/>
            <person name="Rogers Y.-H."/>
            <person name="Friedman R."/>
            <person name="Venter J.C."/>
        </authorList>
    </citation>
    <scope>NUCLEOTIDE SEQUENCE [LARGE SCALE GENOMIC DNA]</scope>
    <source>
        <strain evidence="10 11">MED297</strain>
    </source>
</reference>
<feature type="transmembrane region" description="Helical" evidence="8">
    <location>
        <begin position="151"/>
        <end position="171"/>
    </location>
</feature>
<evidence type="ECO:0000256" key="1">
    <source>
        <dbReference type="ARBA" id="ARBA00004141"/>
    </source>
</evidence>
<dbReference type="HAMAP" id="MF_01207">
    <property type="entry name" value="MsrQ"/>
    <property type="match status" value="1"/>
</dbReference>
<dbReference type="GO" id="GO:0010181">
    <property type="term" value="F:FMN binding"/>
    <property type="evidence" value="ECO:0007669"/>
    <property type="project" value="UniProtKB-UniRule"/>
</dbReference>
<comment type="caution">
    <text evidence="8">Lacks conserved residue(s) required for the propagation of feature annotation.</text>
</comment>
<dbReference type="OrthoDB" id="9788328at2"/>
<keyword evidence="8" id="KW-0288">FMN</keyword>
<keyword evidence="5 8" id="KW-1133">Transmembrane helix</keyword>
<proteinExistence type="inferred from homology"/>
<evidence type="ECO:0000256" key="4">
    <source>
        <dbReference type="ARBA" id="ARBA00022692"/>
    </source>
</evidence>